<accession>A0AC61L451</accession>
<reference evidence="1" key="1">
    <citation type="submission" date="2018-01" db="EMBL/GenBank/DDBJ databases">
        <authorList>
            <person name="Krukenberg V."/>
        </authorList>
    </citation>
    <scope>NUCLEOTIDE SEQUENCE</scope>
    <source>
        <strain evidence="1">E20ANME2</strain>
    </source>
</reference>
<comment type="caution">
    <text evidence="1">The sequence shown here is derived from an EMBL/GenBank/DDBJ whole genome shotgun (WGS) entry which is preliminary data.</text>
</comment>
<sequence length="76" mass="8916">MAEKETAQTEEFSLEGKLWSLDGEEMYDLVHLLIGEEPEVRRLIPEWFKDRSKGVDDTNTAQERGYLDEELLWELG</sequence>
<dbReference type="Proteomes" id="UP000248329">
    <property type="component" value="Unassembled WGS sequence"/>
</dbReference>
<dbReference type="EMBL" id="PQXF01000008">
    <property type="protein sequence ID" value="PXF61142.1"/>
    <property type="molecule type" value="Genomic_DNA"/>
</dbReference>
<gene>
    <name evidence="1" type="ORF">C4B59_06185</name>
</gene>
<organism evidence="1 2">
    <name type="scientific">Candidatus Methanogaster sp</name>
    <dbReference type="NCBI Taxonomy" id="3386292"/>
    <lineage>
        <taxon>Archaea</taxon>
        <taxon>Methanobacteriati</taxon>
        <taxon>Methanobacteriota</taxon>
        <taxon>Stenosarchaea group</taxon>
        <taxon>Methanomicrobia</taxon>
        <taxon>Methanosarcinales</taxon>
        <taxon>ANME-2 cluster</taxon>
        <taxon>Candidatus Methanogasteraceae</taxon>
        <taxon>Candidatus Methanogaster</taxon>
    </lineage>
</organism>
<evidence type="ECO:0000313" key="2">
    <source>
        <dbReference type="Proteomes" id="UP000248329"/>
    </source>
</evidence>
<name>A0AC61L451_9EURY</name>
<evidence type="ECO:0000313" key="1">
    <source>
        <dbReference type="EMBL" id="PXF61142.1"/>
    </source>
</evidence>
<protein>
    <submittedName>
        <fullName evidence="1">Uncharacterized protein</fullName>
    </submittedName>
</protein>
<proteinExistence type="predicted"/>